<reference evidence="3" key="2">
    <citation type="submission" date="2019-01" db="EMBL/GenBank/DDBJ databases">
        <title>Genome sequence of Desulfonema ishimotonii strain Tokyo 01.</title>
        <authorList>
            <person name="Fukui M."/>
        </authorList>
    </citation>
    <scope>NUCLEOTIDE SEQUENCE [LARGE SCALE GENOMIC DNA]</scope>
    <source>
        <strain evidence="3">Tokyo 01</strain>
    </source>
</reference>
<comment type="caution">
    <text evidence="2">The sequence shown here is derived from an EMBL/GenBank/DDBJ whole genome shotgun (WGS) entry which is preliminary data.</text>
</comment>
<dbReference type="GO" id="GO:0016491">
    <property type="term" value="F:oxidoreductase activity"/>
    <property type="evidence" value="ECO:0007669"/>
    <property type="project" value="TreeGrafter"/>
</dbReference>
<dbReference type="PANTHER" id="PTHR35038:SF5">
    <property type="entry name" value="CYTOCHROME C-TYPE PROTEIN NRFB"/>
    <property type="match status" value="1"/>
</dbReference>
<accession>A0A401G4B0</accession>
<reference evidence="3" key="1">
    <citation type="submission" date="2017-11" db="EMBL/GenBank/DDBJ databases">
        <authorList>
            <person name="Watanabe M."/>
            <person name="Kojima H."/>
        </authorList>
    </citation>
    <scope>NUCLEOTIDE SEQUENCE [LARGE SCALE GENOMIC DNA]</scope>
    <source>
        <strain evidence="3">Tokyo 01</strain>
    </source>
</reference>
<dbReference type="OrthoDB" id="9783375at2"/>
<keyword evidence="1" id="KW-0732">Signal</keyword>
<dbReference type="AlphaFoldDB" id="A0A401G4B0"/>
<keyword evidence="3" id="KW-1185">Reference proteome</keyword>
<proteinExistence type="predicted"/>
<dbReference type="InterPro" id="IPR051829">
    <property type="entry name" value="Multiheme_Cytochr_ET"/>
</dbReference>
<dbReference type="SUPFAM" id="SSF48695">
    <property type="entry name" value="Multiheme cytochromes"/>
    <property type="match status" value="1"/>
</dbReference>
<gene>
    <name evidence="2" type="ORF">DENIS_4965</name>
</gene>
<protein>
    <submittedName>
        <fullName evidence="2">Uncharacterized protein</fullName>
    </submittedName>
</protein>
<organism evidence="2 3">
    <name type="scientific">Desulfonema ishimotonii</name>
    <dbReference type="NCBI Taxonomy" id="45657"/>
    <lineage>
        <taxon>Bacteria</taxon>
        <taxon>Pseudomonadati</taxon>
        <taxon>Thermodesulfobacteriota</taxon>
        <taxon>Desulfobacteria</taxon>
        <taxon>Desulfobacterales</taxon>
        <taxon>Desulfococcaceae</taxon>
        <taxon>Desulfonema</taxon>
    </lineage>
</organism>
<sequence>MFETLQRSLKLTGIVVGSVLVLTGCSGCIDEAAERDARIMKKARAATGGEMTAEKKDSESGCLKSFFTQSLHHTGEGMRYWYEEAGGFMDITGIPYAQLDCKNCHIQSCDKCHVREEGKQKVLSREKARDMKTCMPCHGREGLTFKFDAAKGQTGVHMAADMACADCHFGDDVHGDGQFRQSMRAPGAVAMTCEKCHVDQVRESPAFDPETAAHAAHGDKLACQACHVSNTTACMNCHFNRFLETGQRKGNFIPMKEWLLLINHEGKVTSGSAMTLVYDQKKFIAYVPYYTHSVMPEGRKCDDCHQNKAVQLLEKGEKVPVMAFRDGKVVPWKGVVPVIPDQLDFVYLDKTDAGWVPLSDDTKETVQFAEYGEPLTPDQLRMLAEDVSE</sequence>
<dbReference type="RefSeq" id="WP_124330976.1">
    <property type="nucleotide sequence ID" value="NZ_BEXT01000001.1"/>
</dbReference>
<evidence type="ECO:0000256" key="1">
    <source>
        <dbReference type="ARBA" id="ARBA00022729"/>
    </source>
</evidence>
<dbReference type="Gene3D" id="3.90.10.10">
    <property type="entry name" value="Cytochrome C3"/>
    <property type="match status" value="1"/>
</dbReference>
<name>A0A401G4B0_9BACT</name>
<dbReference type="PROSITE" id="PS51257">
    <property type="entry name" value="PROKAR_LIPOPROTEIN"/>
    <property type="match status" value="1"/>
</dbReference>
<dbReference type="InterPro" id="IPR036280">
    <property type="entry name" value="Multihaem_cyt_sf"/>
</dbReference>
<dbReference type="Proteomes" id="UP000288096">
    <property type="component" value="Unassembled WGS sequence"/>
</dbReference>
<dbReference type="PANTHER" id="PTHR35038">
    <property type="entry name" value="DISSIMILATORY SULFITE REDUCTASE SIRA"/>
    <property type="match status" value="1"/>
</dbReference>
<evidence type="ECO:0000313" key="2">
    <source>
        <dbReference type="EMBL" id="GBC63965.1"/>
    </source>
</evidence>
<evidence type="ECO:0000313" key="3">
    <source>
        <dbReference type="Proteomes" id="UP000288096"/>
    </source>
</evidence>
<dbReference type="EMBL" id="BEXT01000001">
    <property type="protein sequence ID" value="GBC63965.1"/>
    <property type="molecule type" value="Genomic_DNA"/>
</dbReference>